<evidence type="ECO:0000313" key="1">
    <source>
        <dbReference type="EMBL" id="JAS02099.1"/>
    </source>
</evidence>
<name>A0A161MS54_TRIIF</name>
<protein>
    <submittedName>
        <fullName evidence="1">Defensin 1</fullName>
    </submittedName>
</protein>
<reference evidence="1" key="2">
    <citation type="journal article" date="2017" name="J. Med. Entomol.">
        <title>Transcriptome Analysis of the Triatoma infestans (Hemiptera: Reduviidae) Integument.</title>
        <authorList>
            <person name="Calderon-Fernandez G.M."/>
            <person name="Moriconi D.E."/>
            <person name="Dulbecco A.B."/>
            <person name="Juarez M.P."/>
        </authorList>
    </citation>
    <scope>NUCLEOTIDE SEQUENCE</scope>
    <source>
        <strain evidence="1">Int1</strain>
        <tissue evidence="1">Integument</tissue>
    </source>
</reference>
<reference evidence="1" key="1">
    <citation type="submission" date="2016-04" db="EMBL/GenBank/DDBJ databases">
        <authorList>
            <person name="Calderon-Fernandez G.M.Sr."/>
        </authorList>
    </citation>
    <scope>NUCLEOTIDE SEQUENCE</scope>
    <source>
        <strain evidence="1">Int1</strain>
        <tissue evidence="1">Integument</tissue>
    </source>
</reference>
<sequence>MYVKRKRNAYSSFIYDGQPEYYLFG</sequence>
<dbReference type="EMBL" id="GEMB01001048">
    <property type="protein sequence ID" value="JAS02099.1"/>
    <property type="molecule type" value="Transcribed_RNA"/>
</dbReference>
<accession>A0A161MS54</accession>
<proteinExistence type="predicted"/>
<organism evidence="1">
    <name type="scientific">Triatoma infestans</name>
    <name type="common">Assassin bug</name>
    <dbReference type="NCBI Taxonomy" id="30076"/>
    <lineage>
        <taxon>Eukaryota</taxon>
        <taxon>Metazoa</taxon>
        <taxon>Ecdysozoa</taxon>
        <taxon>Arthropoda</taxon>
        <taxon>Hexapoda</taxon>
        <taxon>Insecta</taxon>
        <taxon>Pterygota</taxon>
        <taxon>Neoptera</taxon>
        <taxon>Paraneoptera</taxon>
        <taxon>Hemiptera</taxon>
        <taxon>Heteroptera</taxon>
        <taxon>Panheteroptera</taxon>
        <taxon>Cimicomorpha</taxon>
        <taxon>Reduviidae</taxon>
        <taxon>Triatominae</taxon>
        <taxon>Triatoma</taxon>
    </lineage>
</organism>
<dbReference type="AlphaFoldDB" id="A0A161MS54"/>